<keyword evidence="2" id="KW-0810">Translation regulation</keyword>
<gene>
    <name evidence="2 3" type="primary">rsfS</name>
    <name evidence="3" type="ORF">GCM10022394_15130</name>
</gene>
<dbReference type="HAMAP" id="MF_01477">
    <property type="entry name" value="Iojap_RsfS"/>
    <property type="match status" value="1"/>
</dbReference>
<dbReference type="InterPro" id="IPR004394">
    <property type="entry name" value="Iojap/RsfS/C7orf30"/>
</dbReference>
<dbReference type="NCBIfam" id="TIGR00090">
    <property type="entry name" value="rsfS_iojap_ybeB"/>
    <property type="match status" value="1"/>
</dbReference>
<keyword evidence="2" id="KW-0678">Repressor</keyword>
<comment type="subcellular location">
    <subcellularLocation>
        <location evidence="2">Cytoplasm</location>
    </subcellularLocation>
</comment>
<comment type="caution">
    <text evidence="3">The sequence shown here is derived from an EMBL/GenBank/DDBJ whole genome shotgun (WGS) entry which is preliminary data.</text>
</comment>
<evidence type="ECO:0000313" key="4">
    <source>
        <dbReference type="Proteomes" id="UP001500795"/>
    </source>
</evidence>
<reference evidence="4" key="1">
    <citation type="journal article" date="2019" name="Int. J. Syst. Evol. Microbiol.">
        <title>The Global Catalogue of Microorganisms (GCM) 10K type strain sequencing project: providing services to taxonomists for standard genome sequencing and annotation.</title>
        <authorList>
            <consortium name="The Broad Institute Genomics Platform"/>
            <consortium name="The Broad Institute Genome Sequencing Center for Infectious Disease"/>
            <person name="Wu L."/>
            <person name="Ma J."/>
        </authorList>
    </citation>
    <scope>NUCLEOTIDE SEQUENCE [LARGE SCALE GENOMIC DNA]</scope>
    <source>
        <strain evidence="4">JCM 17110</strain>
    </source>
</reference>
<evidence type="ECO:0000256" key="1">
    <source>
        <dbReference type="ARBA" id="ARBA00010574"/>
    </source>
</evidence>
<proteinExistence type="inferred from homology"/>
<sequence>MNEETNPLQGNQLHDFIVDKLDDLKARDILVLDVSGKSTITDCMIICSGNSSRHVNAIAEHLATEAKHAGLAPLGVEGQGIGEWVLVDLGEVIVHVMQEETRDFYQLEKLWGKSSVGAYA</sequence>
<protein>
    <recommendedName>
        <fullName evidence="2">Ribosomal silencing factor RsfS</fullName>
    </recommendedName>
</protein>
<keyword evidence="2" id="KW-0963">Cytoplasm</keyword>
<dbReference type="SUPFAM" id="SSF81301">
    <property type="entry name" value="Nucleotidyltransferase"/>
    <property type="match status" value="1"/>
</dbReference>
<dbReference type="InterPro" id="IPR043519">
    <property type="entry name" value="NT_sf"/>
</dbReference>
<name>A0ABP6VLX0_9GAMM</name>
<keyword evidence="4" id="KW-1185">Reference proteome</keyword>
<dbReference type="Gene3D" id="3.30.460.10">
    <property type="entry name" value="Beta Polymerase, domain 2"/>
    <property type="match status" value="1"/>
</dbReference>
<comment type="similarity">
    <text evidence="1 2">Belongs to the Iojap/RsfS family.</text>
</comment>
<dbReference type="Pfam" id="PF02410">
    <property type="entry name" value="RsfS"/>
    <property type="match status" value="1"/>
</dbReference>
<dbReference type="PANTHER" id="PTHR21043">
    <property type="entry name" value="IOJAP SUPERFAMILY ORTHOLOG"/>
    <property type="match status" value="1"/>
</dbReference>
<dbReference type="EMBL" id="BAABCX010000002">
    <property type="protein sequence ID" value="GAA3536534.1"/>
    <property type="molecule type" value="Genomic_DNA"/>
</dbReference>
<dbReference type="Proteomes" id="UP001500795">
    <property type="component" value="Unassembled WGS sequence"/>
</dbReference>
<organism evidence="3 4">
    <name type="scientific">Zobellella aerophila</name>
    <dbReference type="NCBI Taxonomy" id="870480"/>
    <lineage>
        <taxon>Bacteria</taxon>
        <taxon>Pseudomonadati</taxon>
        <taxon>Pseudomonadota</taxon>
        <taxon>Gammaproteobacteria</taxon>
        <taxon>Aeromonadales</taxon>
        <taxon>Aeromonadaceae</taxon>
        <taxon>Zobellella</taxon>
    </lineage>
</organism>
<accession>A0ABP6VLX0</accession>
<evidence type="ECO:0000313" key="3">
    <source>
        <dbReference type="EMBL" id="GAA3536534.1"/>
    </source>
</evidence>
<comment type="subunit">
    <text evidence="2">Interacts with ribosomal protein uL14 (rplN).</text>
</comment>
<comment type="function">
    <text evidence="2">Functions as a ribosomal silencing factor. Interacts with ribosomal protein uL14 (rplN), blocking formation of intersubunit bridge B8. Prevents association of the 30S and 50S ribosomal subunits and the formation of functional ribosomes, thus repressing translation.</text>
</comment>
<dbReference type="PANTHER" id="PTHR21043:SF0">
    <property type="entry name" value="MITOCHONDRIAL ASSEMBLY OF RIBOSOMAL LARGE SUBUNIT PROTEIN 1"/>
    <property type="match status" value="1"/>
</dbReference>
<evidence type="ECO:0000256" key="2">
    <source>
        <dbReference type="HAMAP-Rule" id="MF_01477"/>
    </source>
</evidence>